<keyword evidence="3" id="KW-1185">Reference proteome</keyword>
<name>J3KZT9_ORYBR</name>
<protein>
    <submittedName>
        <fullName evidence="2">Uncharacterized protein</fullName>
    </submittedName>
</protein>
<feature type="compositionally biased region" description="Acidic residues" evidence="1">
    <location>
        <begin position="85"/>
        <end position="97"/>
    </location>
</feature>
<dbReference type="Proteomes" id="UP000006038">
    <property type="component" value="Chromosome 1"/>
</dbReference>
<dbReference type="Gramene" id="OB01G24950.1">
    <property type="protein sequence ID" value="OB01G24950.1"/>
    <property type="gene ID" value="OB01G24950"/>
</dbReference>
<reference evidence="2" key="1">
    <citation type="journal article" date="2013" name="Nat. Commun.">
        <title>Whole-genome sequencing of Oryza brachyantha reveals mechanisms underlying Oryza genome evolution.</title>
        <authorList>
            <person name="Chen J."/>
            <person name="Huang Q."/>
            <person name="Gao D."/>
            <person name="Wang J."/>
            <person name="Lang Y."/>
            <person name="Liu T."/>
            <person name="Li B."/>
            <person name="Bai Z."/>
            <person name="Luis Goicoechea J."/>
            <person name="Liang C."/>
            <person name="Chen C."/>
            <person name="Zhang W."/>
            <person name="Sun S."/>
            <person name="Liao Y."/>
            <person name="Zhang X."/>
            <person name="Yang L."/>
            <person name="Song C."/>
            <person name="Wang M."/>
            <person name="Shi J."/>
            <person name="Liu G."/>
            <person name="Liu J."/>
            <person name="Zhou H."/>
            <person name="Zhou W."/>
            <person name="Yu Q."/>
            <person name="An N."/>
            <person name="Chen Y."/>
            <person name="Cai Q."/>
            <person name="Wang B."/>
            <person name="Liu B."/>
            <person name="Min J."/>
            <person name="Huang Y."/>
            <person name="Wu H."/>
            <person name="Li Z."/>
            <person name="Zhang Y."/>
            <person name="Yin Y."/>
            <person name="Song W."/>
            <person name="Jiang J."/>
            <person name="Jackson S.A."/>
            <person name="Wing R.A."/>
            <person name="Wang J."/>
            <person name="Chen M."/>
        </authorList>
    </citation>
    <scope>NUCLEOTIDE SEQUENCE [LARGE SCALE GENOMIC DNA]</scope>
    <source>
        <strain evidence="2">cv. IRGC 101232</strain>
    </source>
</reference>
<dbReference type="EnsemblPlants" id="OB01G24950.1">
    <property type="protein sequence ID" value="OB01G24950.1"/>
    <property type="gene ID" value="OB01G24950"/>
</dbReference>
<feature type="region of interest" description="Disordered" evidence="1">
    <location>
        <begin position="81"/>
        <end position="110"/>
    </location>
</feature>
<proteinExistence type="predicted"/>
<dbReference type="HOGENOM" id="CLU_2174868_0_0_1"/>
<evidence type="ECO:0000313" key="3">
    <source>
        <dbReference type="Proteomes" id="UP000006038"/>
    </source>
</evidence>
<reference evidence="2" key="2">
    <citation type="submission" date="2013-04" db="UniProtKB">
        <authorList>
            <consortium name="EnsemblPlants"/>
        </authorList>
    </citation>
    <scope>IDENTIFICATION</scope>
</reference>
<organism evidence="2">
    <name type="scientific">Oryza brachyantha</name>
    <name type="common">malo sina</name>
    <dbReference type="NCBI Taxonomy" id="4533"/>
    <lineage>
        <taxon>Eukaryota</taxon>
        <taxon>Viridiplantae</taxon>
        <taxon>Streptophyta</taxon>
        <taxon>Embryophyta</taxon>
        <taxon>Tracheophyta</taxon>
        <taxon>Spermatophyta</taxon>
        <taxon>Magnoliopsida</taxon>
        <taxon>Liliopsida</taxon>
        <taxon>Poales</taxon>
        <taxon>Poaceae</taxon>
        <taxon>BOP clade</taxon>
        <taxon>Oryzoideae</taxon>
        <taxon>Oryzeae</taxon>
        <taxon>Oryzinae</taxon>
        <taxon>Oryza</taxon>
    </lineage>
</organism>
<dbReference type="AlphaFoldDB" id="J3KZT9"/>
<evidence type="ECO:0000313" key="2">
    <source>
        <dbReference type="EnsemblPlants" id="OB01G24950.1"/>
    </source>
</evidence>
<sequence length="110" mass="11888">MSPEGRNLFIGIVSPSSLLRTRVTTRLGSPMRSSNFPAPFHAGNAPPVDRHHFLSYPPSQAMLELKWAAEVSADEPAAKRIAFDPDADLPEVSEDADAPTCPKTATKANF</sequence>
<evidence type="ECO:0000256" key="1">
    <source>
        <dbReference type="SAM" id="MobiDB-lite"/>
    </source>
</evidence>
<accession>J3KZT9</accession>